<feature type="domain" description="SRCR" evidence="5">
    <location>
        <begin position="343"/>
        <end position="403"/>
    </location>
</feature>
<feature type="chain" id="PRO_5034192020" evidence="4">
    <location>
        <begin position="45"/>
        <end position="403"/>
    </location>
</feature>
<dbReference type="PROSITE" id="PS00420">
    <property type="entry name" value="SRCR_1"/>
    <property type="match status" value="1"/>
</dbReference>
<dbReference type="PANTHER" id="PTHR45817:SF1">
    <property type="entry name" value="LYSYL OXIDASE HOMOLOG 2"/>
    <property type="match status" value="1"/>
</dbReference>
<dbReference type="Gene3D" id="3.10.250.10">
    <property type="entry name" value="SRCR-like domain"/>
    <property type="match status" value="3"/>
</dbReference>
<organism evidence="6 7">
    <name type="scientific">Nothobranchius furzeri</name>
    <name type="common">Turquoise killifish</name>
    <dbReference type="NCBI Taxonomy" id="105023"/>
    <lineage>
        <taxon>Eukaryota</taxon>
        <taxon>Metazoa</taxon>
        <taxon>Chordata</taxon>
        <taxon>Craniata</taxon>
        <taxon>Vertebrata</taxon>
        <taxon>Euteleostomi</taxon>
        <taxon>Actinopterygii</taxon>
        <taxon>Neopterygii</taxon>
        <taxon>Teleostei</taxon>
        <taxon>Neoteleostei</taxon>
        <taxon>Acanthomorphata</taxon>
        <taxon>Ovalentaria</taxon>
        <taxon>Atherinomorphae</taxon>
        <taxon>Cyprinodontiformes</taxon>
        <taxon>Nothobranchiidae</taxon>
        <taxon>Nothobranchius</taxon>
    </lineage>
</organism>
<dbReference type="InterPro" id="IPR001190">
    <property type="entry name" value="SRCR"/>
</dbReference>
<dbReference type="PRINTS" id="PR00258">
    <property type="entry name" value="SPERACTRCPTR"/>
</dbReference>
<dbReference type="Ensembl" id="ENSNFUT00015020049.1">
    <property type="protein sequence ID" value="ENSNFUP00015019154.1"/>
    <property type="gene ID" value="ENSNFUG00015009232.1"/>
</dbReference>
<feature type="disulfide bond" evidence="3">
    <location>
        <begin position="284"/>
        <end position="294"/>
    </location>
</feature>
<keyword evidence="7" id="KW-1185">Reference proteome</keyword>
<dbReference type="Pfam" id="PF00530">
    <property type="entry name" value="SRCR"/>
    <property type="match status" value="3"/>
</dbReference>
<feature type="domain" description="SRCR" evidence="5">
    <location>
        <begin position="207"/>
        <end position="319"/>
    </location>
</feature>
<feature type="disulfide bond" evidence="3">
    <location>
        <begin position="147"/>
        <end position="157"/>
    </location>
</feature>
<dbReference type="PROSITE" id="PS50287">
    <property type="entry name" value="SRCR_2"/>
    <property type="match status" value="3"/>
</dbReference>
<dbReference type="SUPFAM" id="SSF56487">
    <property type="entry name" value="SRCR-like"/>
    <property type="match status" value="3"/>
</dbReference>
<keyword evidence="1 4" id="KW-0732">Signal</keyword>
<dbReference type="GO" id="GO:0005615">
    <property type="term" value="C:extracellular space"/>
    <property type="evidence" value="ECO:0007669"/>
    <property type="project" value="TreeGrafter"/>
</dbReference>
<proteinExistence type="predicted"/>
<feature type="disulfide bond" evidence="3">
    <location>
        <begin position="116"/>
        <end position="177"/>
    </location>
</feature>
<gene>
    <name evidence="6" type="primary">LOXL2</name>
</gene>
<accession>A0A8C6LKU0</accession>
<sequence length="403" mass="44500">MLPQSLTDVHAFLLFSAGPVMMPANQKLCCHTATLFLVLKLVCAQFEDLGYLLGYPDPEQDQYTSLALSLDTPRIHLRLAGDKRKHNEGRVEVYYNGTWGTVCDDDFNIHAAQVICRELGYLEAVSWVASSKYGKGEGPIWFDNLHCTGKEKTLALCPSNGIGVSDCKHTEDVGVICSDRRIPGFKFVNTLPNHVTNLDVHVEDVRIRAILSSYRKQIPVTEGYVEVKDGGKWKQICNTEWTQFNSRVICGMFGFPGEKKHNARVYKLFAQRRKPTFWDFSVNCTGTEAHLSSCKLGPTPPTKSNESCSGGLPVVVSCVPGKAFTTSPMTGFRKSIRQEQALVRLRGGAITGEGRVEVLKNGEWGTICDDKWNLFSATVVCRELGFGTAKEALSGGQLGQGKH</sequence>
<dbReference type="InterPro" id="IPR036772">
    <property type="entry name" value="SRCR-like_dom_sf"/>
</dbReference>
<dbReference type="GO" id="GO:0004720">
    <property type="term" value="F:protein-lysine 6-oxidase activity"/>
    <property type="evidence" value="ECO:0007669"/>
    <property type="project" value="TreeGrafter"/>
</dbReference>
<reference evidence="6" key="1">
    <citation type="submission" date="2025-08" db="UniProtKB">
        <authorList>
            <consortium name="Ensembl"/>
        </authorList>
    </citation>
    <scope>IDENTIFICATION</scope>
</reference>
<evidence type="ECO:0000259" key="5">
    <source>
        <dbReference type="PROSITE" id="PS50287"/>
    </source>
</evidence>
<dbReference type="PANTHER" id="PTHR45817">
    <property type="entry name" value="LYSYL OXIDASE-LIKE-RELATED"/>
    <property type="match status" value="1"/>
</dbReference>
<dbReference type="FunFam" id="3.10.250.10:FF:000001">
    <property type="entry name" value="Lysyl oxidase 4 isoform X1"/>
    <property type="match status" value="1"/>
</dbReference>
<dbReference type="Proteomes" id="UP000694548">
    <property type="component" value="Unassembled WGS sequence"/>
</dbReference>
<evidence type="ECO:0000256" key="2">
    <source>
        <dbReference type="ARBA" id="ARBA00023157"/>
    </source>
</evidence>
<dbReference type="InterPro" id="IPR050912">
    <property type="entry name" value="LOX-like_protein"/>
</dbReference>
<evidence type="ECO:0000313" key="7">
    <source>
        <dbReference type="Proteomes" id="UP000694548"/>
    </source>
</evidence>
<protein>
    <submittedName>
        <fullName evidence="6">Lysyl oxidase-like 2b</fullName>
    </submittedName>
</protein>
<evidence type="ECO:0000256" key="1">
    <source>
        <dbReference type="ARBA" id="ARBA00022729"/>
    </source>
</evidence>
<evidence type="ECO:0000256" key="4">
    <source>
        <dbReference type="SAM" id="SignalP"/>
    </source>
</evidence>
<dbReference type="GO" id="GO:0016020">
    <property type="term" value="C:membrane"/>
    <property type="evidence" value="ECO:0007669"/>
    <property type="project" value="InterPro"/>
</dbReference>
<dbReference type="AlphaFoldDB" id="A0A8C6LKU0"/>
<dbReference type="GO" id="GO:0030199">
    <property type="term" value="P:collagen fibril organization"/>
    <property type="evidence" value="ECO:0007669"/>
    <property type="project" value="TreeGrafter"/>
</dbReference>
<feature type="signal peptide" evidence="4">
    <location>
        <begin position="1"/>
        <end position="44"/>
    </location>
</feature>
<reference evidence="6" key="2">
    <citation type="submission" date="2025-09" db="UniProtKB">
        <authorList>
            <consortium name="Ensembl"/>
        </authorList>
    </citation>
    <scope>IDENTIFICATION</scope>
</reference>
<evidence type="ECO:0000256" key="3">
    <source>
        <dbReference type="PROSITE-ProRule" id="PRU00196"/>
    </source>
</evidence>
<comment type="caution">
    <text evidence="3">Lacks conserved residue(s) required for the propagation of feature annotation.</text>
</comment>
<feature type="disulfide bond" evidence="3">
    <location>
        <begin position="103"/>
        <end position="167"/>
    </location>
</feature>
<dbReference type="SMART" id="SM00202">
    <property type="entry name" value="SR"/>
    <property type="match status" value="3"/>
</dbReference>
<evidence type="ECO:0000313" key="6">
    <source>
        <dbReference type="Ensembl" id="ENSNFUP00015019154.1"/>
    </source>
</evidence>
<dbReference type="GeneTree" id="ENSGT00940000155874"/>
<name>A0A8C6LKU0_NOTFU</name>
<feature type="domain" description="SRCR" evidence="5">
    <location>
        <begin position="77"/>
        <end position="178"/>
    </location>
</feature>
<keyword evidence="2 3" id="KW-1015">Disulfide bond</keyword>